<feature type="transmembrane region" description="Helical" evidence="7">
    <location>
        <begin position="9"/>
        <end position="31"/>
    </location>
</feature>
<accession>A0ABV1KX99</accession>
<feature type="domain" description="ABC transmembrane type-1" evidence="8">
    <location>
        <begin position="68"/>
        <end position="283"/>
    </location>
</feature>
<keyword evidence="3" id="KW-1003">Cell membrane</keyword>
<dbReference type="InterPro" id="IPR051393">
    <property type="entry name" value="ABC_transporter_permease"/>
</dbReference>
<organism evidence="9 10">
    <name type="scientific">Cohnella silvisoli</name>
    <dbReference type="NCBI Taxonomy" id="2873699"/>
    <lineage>
        <taxon>Bacteria</taxon>
        <taxon>Bacillati</taxon>
        <taxon>Bacillota</taxon>
        <taxon>Bacilli</taxon>
        <taxon>Bacillales</taxon>
        <taxon>Paenibacillaceae</taxon>
        <taxon>Cohnella</taxon>
    </lineage>
</organism>
<keyword evidence="10" id="KW-1185">Reference proteome</keyword>
<protein>
    <submittedName>
        <fullName evidence="9">Sugar ABC transporter permease</fullName>
    </submittedName>
</protein>
<comment type="subcellular location">
    <subcellularLocation>
        <location evidence="1 7">Cell membrane</location>
        <topology evidence="1 7">Multi-pass membrane protein</topology>
    </subcellularLocation>
</comment>
<evidence type="ECO:0000259" key="8">
    <source>
        <dbReference type="PROSITE" id="PS50928"/>
    </source>
</evidence>
<proteinExistence type="inferred from homology"/>
<sequence>MNRYFGNRLAVFVFAFPALLLFTAFVIYPLFPEMMISLQNHDGFKSEGFVGLANYMDVLNSQTFWQANKNTLLVVALSIFVGLPISLMLALLMDAQTPSIRRFFKAAAVFPAVLSVTVVAQMWIAFYEPTWGLFNEILRTVGLGHLAKQWLTDKDTALISVAVALFWQYIGLNALLFYTGIKSIPKTYYEAALIDGAGYVKASIKITIPLLQDVVKYVLIISTLGSMALYAHVRIMTMGGPGDASRTIVYQMYYTAFERSEFGKGTATAMLFIIECLIISFLINRFVAREKIEI</sequence>
<dbReference type="InterPro" id="IPR035906">
    <property type="entry name" value="MetI-like_sf"/>
</dbReference>
<evidence type="ECO:0000313" key="9">
    <source>
        <dbReference type="EMBL" id="MEQ4484117.1"/>
    </source>
</evidence>
<keyword evidence="5 7" id="KW-1133">Transmembrane helix</keyword>
<evidence type="ECO:0000313" key="10">
    <source>
        <dbReference type="Proteomes" id="UP001493487"/>
    </source>
</evidence>
<evidence type="ECO:0000256" key="1">
    <source>
        <dbReference type="ARBA" id="ARBA00004651"/>
    </source>
</evidence>
<feature type="transmembrane region" description="Helical" evidence="7">
    <location>
        <begin position="104"/>
        <end position="126"/>
    </location>
</feature>
<dbReference type="PANTHER" id="PTHR30193">
    <property type="entry name" value="ABC TRANSPORTER PERMEASE PROTEIN"/>
    <property type="match status" value="1"/>
</dbReference>
<feature type="transmembrane region" description="Helical" evidence="7">
    <location>
        <begin position="72"/>
        <end position="92"/>
    </location>
</feature>
<reference evidence="9 10" key="1">
    <citation type="journal article" date="2023" name="Genome Announc.">
        <title>Pan-Genome Analyses of the Genus Cohnella and Proposal of the Novel Species Cohnella silvisoli sp. nov., Isolated from Forest Soil.</title>
        <authorList>
            <person name="Wang C."/>
            <person name="Mao L."/>
            <person name="Bao G."/>
            <person name="Zhu H."/>
        </authorList>
    </citation>
    <scope>NUCLEOTIDE SEQUENCE [LARGE SCALE GENOMIC DNA]</scope>
    <source>
        <strain evidence="9 10">NL03-T5-1</strain>
    </source>
</reference>
<feature type="transmembrane region" description="Helical" evidence="7">
    <location>
        <begin position="214"/>
        <end position="233"/>
    </location>
</feature>
<evidence type="ECO:0000256" key="5">
    <source>
        <dbReference type="ARBA" id="ARBA00022989"/>
    </source>
</evidence>
<evidence type="ECO:0000256" key="3">
    <source>
        <dbReference type="ARBA" id="ARBA00022475"/>
    </source>
</evidence>
<dbReference type="RefSeq" id="WP_232186485.1">
    <property type="nucleotide sequence ID" value="NZ_JAIOAP010000008.1"/>
</dbReference>
<dbReference type="Pfam" id="PF00528">
    <property type="entry name" value="BPD_transp_1"/>
    <property type="match status" value="1"/>
</dbReference>
<feature type="transmembrane region" description="Helical" evidence="7">
    <location>
        <begin position="157"/>
        <end position="178"/>
    </location>
</feature>
<comment type="similarity">
    <text evidence="7">Belongs to the binding-protein-dependent transport system permease family.</text>
</comment>
<dbReference type="PROSITE" id="PS50928">
    <property type="entry name" value="ABC_TM1"/>
    <property type="match status" value="1"/>
</dbReference>
<evidence type="ECO:0000256" key="2">
    <source>
        <dbReference type="ARBA" id="ARBA00022448"/>
    </source>
</evidence>
<keyword evidence="2 7" id="KW-0813">Transport</keyword>
<dbReference type="Proteomes" id="UP001493487">
    <property type="component" value="Unassembled WGS sequence"/>
</dbReference>
<evidence type="ECO:0000256" key="7">
    <source>
        <dbReference type="RuleBase" id="RU363032"/>
    </source>
</evidence>
<dbReference type="InterPro" id="IPR000515">
    <property type="entry name" value="MetI-like"/>
</dbReference>
<evidence type="ECO:0000256" key="6">
    <source>
        <dbReference type="ARBA" id="ARBA00023136"/>
    </source>
</evidence>
<keyword evidence="4 7" id="KW-0812">Transmembrane</keyword>
<feature type="transmembrane region" description="Helical" evidence="7">
    <location>
        <begin position="267"/>
        <end position="288"/>
    </location>
</feature>
<dbReference type="CDD" id="cd06261">
    <property type="entry name" value="TM_PBP2"/>
    <property type="match status" value="1"/>
</dbReference>
<gene>
    <name evidence="9" type="ORF">QJS35_17100</name>
</gene>
<name>A0ABV1KX99_9BACL</name>
<evidence type="ECO:0000256" key="4">
    <source>
        <dbReference type="ARBA" id="ARBA00022692"/>
    </source>
</evidence>
<dbReference type="Gene3D" id="1.10.3720.10">
    <property type="entry name" value="MetI-like"/>
    <property type="match status" value="1"/>
</dbReference>
<dbReference type="EMBL" id="JASKHM010000009">
    <property type="protein sequence ID" value="MEQ4484117.1"/>
    <property type="molecule type" value="Genomic_DNA"/>
</dbReference>
<dbReference type="PANTHER" id="PTHR30193:SF37">
    <property type="entry name" value="INNER MEMBRANE ABC TRANSPORTER PERMEASE PROTEIN YCJO"/>
    <property type="match status" value="1"/>
</dbReference>
<comment type="caution">
    <text evidence="9">The sequence shown here is derived from an EMBL/GenBank/DDBJ whole genome shotgun (WGS) entry which is preliminary data.</text>
</comment>
<dbReference type="SUPFAM" id="SSF161098">
    <property type="entry name" value="MetI-like"/>
    <property type="match status" value="1"/>
</dbReference>
<keyword evidence="6 7" id="KW-0472">Membrane</keyword>